<accession>A0A6L6UEC5</accession>
<keyword evidence="2" id="KW-1185">Reference proteome</keyword>
<dbReference type="AlphaFoldDB" id="A0A6L6UEC5"/>
<name>A0A6L6UEC5_9FLAO</name>
<dbReference type="EMBL" id="WOWS01000004">
    <property type="protein sequence ID" value="MUU79177.1"/>
    <property type="molecule type" value="Genomic_DNA"/>
</dbReference>
<protein>
    <submittedName>
        <fullName evidence="1">Uncharacterized protein</fullName>
    </submittedName>
</protein>
<evidence type="ECO:0000313" key="2">
    <source>
        <dbReference type="Proteomes" id="UP000478208"/>
    </source>
</evidence>
<proteinExistence type="predicted"/>
<comment type="caution">
    <text evidence="1">The sequence shown here is derived from an EMBL/GenBank/DDBJ whole genome shotgun (WGS) entry which is preliminary data.</text>
</comment>
<reference evidence="1 2" key="1">
    <citation type="submission" date="2019-12" db="EMBL/GenBank/DDBJ databases">
        <authorList>
            <person name="Li J."/>
        </authorList>
    </citation>
    <scope>NUCLEOTIDE SEQUENCE [LARGE SCALE GENOMIC DNA]</scope>
    <source>
        <strain evidence="1 2">HL2-2</strain>
    </source>
</reference>
<gene>
    <name evidence="1" type="ORF">GN138_12035</name>
</gene>
<sequence>METLKLKIIEVLVNDISIEEFEKWLYQSDLLNENLKQNSLIFEVITINYRKETALKELKNIASTLFDEKHLVAMKIKVNCRKIVNSNTPKNIEKYVFNIIKDFNFEIESTVYENFYSLYYSFNGFDYTNFTKGSLKDINFRTVTYAKTVLENLKNCKTIDDKKEVLFLDLLDKNQAIKHIKTLPKTRKSTLKQKLFAFLKKL</sequence>
<dbReference type="RefSeq" id="WP_157364246.1">
    <property type="nucleotide sequence ID" value="NZ_WOWS01000004.1"/>
</dbReference>
<dbReference type="Proteomes" id="UP000478208">
    <property type="component" value="Unassembled WGS sequence"/>
</dbReference>
<evidence type="ECO:0000313" key="1">
    <source>
        <dbReference type="EMBL" id="MUU79177.1"/>
    </source>
</evidence>
<organism evidence="1 2">
    <name type="scientific">Winogradskyella endarachnes</name>
    <dbReference type="NCBI Taxonomy" id="2681965"/>
    <lineage>
        <taxon>Bacteria</taxon>
        <taxon>Pseudomonadati</taxon>
        <taxon>Bacteroidota</taxon>
        <taxon>Flavobacteriia</taxon>
        <taxon>Flavobacteriales</taxon>
        <taxon>Flavobacteriaceae</taxon>
        <taxon>Winogradskyella</taxon>
    </lineage>
</organism>